<gene>
    <name evidence="1" type="ORF">DT57C_000051</name>
</gene>
<proteinExistence type="predicted"/>
<organism evidence="1 2">
    <name type="scientific">Escherichia phage DT57C</name>
    <dbReference type="NCBI Taxonomy" id="2681606"/>
    <lineage>
        <taxon>Viruses</taxon>
        <taxon>Duplodnaviria</taxon>
        <taxon>Heunggongvirae</taxon>
        <taxon>Uroviricota</taxon>
        <taxon>Caudoviricetes</taxon>
        <taxon>Demerecviridae</taxon>
        <taxon>Markadamsvirinae</taxon>
        <taxon>Tequintavirus</taxon>
        <taxon>Tequintavirus DT57C</taxon>
    </lineage>
</organism>
<dbReference type="EMBL" id="KM979354">
    <property type="protein sequence ID" value="AJA41571.1"/>
    <property type="molecule type" value="Genomic_DNA"/>
</dbReference>
<reference evidence="2" key="1">
    <citation type="submission" date="2014-10" db="EMBL/GenBank/DDBJ databases">
        <title>Host range determinants in two T5-related coliphages isolated from horse feces.</title>
        <authorList>
            <person name="Golomidova A.K."/>
            <person name="Kulikov E.E."/>
            <person name="Letarov A.V."/>
            <person name="Prokhorov N.S."/>
        </authorList>
    </citation>
    <scope>NUCLEOTIDE SEQUENCE [LARGE SCALE GENOMIC DNA]</scope>
</reference>
<evidence type="ECO:0000313" key="2">
    <source>
        <dbReference type="Proteomes" id="UP000031090"/>
    </source>
</evidence>
<dbReference type="KEGG" id="vg:24723541"/>
<dbReference type="GeneID" id="24723541"/>
<name>A0A0A7RSF2_9CAUD</name>
<dbReference type="Proteomes" id="UP000031090">
    <property type="component" value="Segment"/>
</dbReference>
<evidence type="ECO:0000313" key="1">
    <source>
        <dbReference type="EMBL" id="AJA41571.1"/>
    </source>
</evidence>
<dbReference type="RefSeq" id="YP_009149832.1">
    <property type="nucleotide sequence ID" value="NC_027356.1"/>
</dbReference>
<accession>A0A0A7RSF2</accession>
<sequence>MADFCKQCSIDMWGRDTGDLSGLITEAEVKEGYGAVVVCEGCGVIRVDHEGKRLEEPEPSRLRPGSLKS</sequence>
<keyword evidence="2" id="KW-1185">Reference proteome</keyword>
<protein>
    <submittedName>
        <fullName evidence="1">Uncharacterized protein</fullName>
    </submittedName>
</protein>
<reference evidence="1 2" key="2">
    <citation type="journal article" date="2015" name="Arch. Virol.">
        <title>Complete genome sequences of T5-related Escherichia coli bacteriophages DT57C and DT571/2 isolated from horse feces.</title>
        <authorList>
            <person name="Golomidova A.K."/>
            <person name="Kulikov E.E."/>
            <person name="Prokhorov N.S."/>
            <person name="Guerrero-Ferreira R.C."/>
            <person name="Ksenzenko V.N."/>
            <person name="Tarasyan K.K."/>
            <person name="Letarov A.V."/>
        </authorList>
    </citation>
    <scope>NUCLEOTIDE SEQUENCE [LARGE SCALE GENOMIC DNA]</scope>
</reference>